<dbReference type="GO" id="GO:0055085">
    <property type="term" value="P:transmembrane transport"/>
    <property type="evidence" value="ECO:0007669"/>
    <property type="project" value="InterPro"/>
</dbReference>
<evidence type="ECO:0000256" key="1">
    <source>
        <dbReference type="ARBA" id="ARBA00004651"/>
    </source>
</evidence>
<dbReference type="EMBL" id="BMZS01000004">
    <property type="protein sequence ID" value="GHD48451.1"/>
    <property type="molecule type" value="Genomic_DNA"/>
</dbReference>
<dbReference type="InterPro" id="IPR000515">
    <property type="entry name" value="MetI-like"/>
</dbReference>
<evidence type="ECO:0000313" key="10">
    <source>
        <dbReference type="Proteomes" id="UP000630353"/>
    </source>
</evidence>
<keyword evidence="2 7" id="KW-0813">Transport</keyword>
<organism evidence="9 10">
    <name type="scientific">Thalassobaculum fulvum</name>
    <dbReference type="NCBI Taxonomy" id="1633335"/>
    <lineage>
        <taxon>Bacteria</taxon>
        <taxon>Pseudomonadati</taxon>
        <taxon>Pseudomonadota</taxon>
        <taxon>Alphaproteobacteria</taxon>
        <taxon>Rhodospirillales</taxon>
        <taxon>Thalassobaculaceae</taxon>
        <taxon>Thalassobaculum</taxon>
    </lineage>
</organism>
<reference evidence="9" key="2">
    <citation type="submission" date="2020-09" db="EMBL/GenBank/DDBJ databases">
        <authorList>
            <person name="Sun Q."/>
            <person name="Kim S."/>
        </authorList>
    </citation>
    <scope>NUCLEOTIDE SEQUENCE</scope>
    <source>
        <strain evidence="9">KCTC 42651</strain>
    </source>
</reference>
<keyword evidence="3" id="KW-1003">Cell membrane</keyword>
<dbReference type="PANTHER" id="PTHR30151">
    <property type="entry name" value="ALKANE SULFONATE ABC TRANSPORTER-RELATED, MEMBRANE SUBUNIT"/>
    <property type="match status" value="1"/>
</dbReference>
<comment type="caution">
    <text evidence="9">The sequence shown here is derived from an EMBL/GenBank/DDBJ whole genome shotgun (WGS) entry which is preliminary data.</text>
</comment>
<dbReference type="Pfam" id="PF00528">
    <property type="entry name" value="BPD_transp_1"/>
    <property type="match status" value="1"/>
</dbReference>
<keyword evidence="10" id="KW-1185">Reference proteome</keyword>
<dbReference type="AlphaFoldDB" id="A0A918XQV9"/>
<evidence type="ECO:0000256" key="7">
    <source>
        <dbReference type="RuleBase" id="RU363032"/>
    </source>
</evidence>
<feature type="transmembrane region" description="Helical" evidence="7">
    <location>
        <begin position="90"/>
        <end position="116"/>
    </location>
</feature>
<evidence type="ECO:0000259" key="8">
    <source>
        <dbReference type="PROSITE" id="PS50928"/>
    </source>
</evidence>
<dbReference type="PANTHER" id="PTHR30151:SF20">
    <property type="entry name" value="ABC TRANSPORTER PERMEASE PROTEIN HI_0355-RELATED"/>
    <property type="match status" value="1"/>
</dbReference>
<dbReference type="RefSeq" id="WP_189988859.1">
    <property type="nucleotide sequence ID" value="NZ_BMZS01000004.1"/>
</dbReference>
<dbReference type="PROSITE" id="PS50928">
    <property type="entry name" value="ABC_TM1"/>
    <property type="match status" value="1"/>
</dbReference>
<comment type="subcellular location">
    <subcellularLocation>
        <location evidence="1 7">Cell membrane</location>
        <topology evidence="1 7">Multi-pass membrane protein</topology>
    </subcellularLocation>
</comment>
<dbReference type="GO" id="GO:0005886">
    <property type="term" value="C:plasma membrane"/>
    <property type="evidence" value="ECO:0007669"/>
    <property type="project" value="UniProtKB-SubCell"/>
</dbReference>
<proteinExistence type="inferred from homology"/>
<name>A0A918XQV9_9PROT</name>
<protein>
    <submittedName>
        <fullName evidence="9">ABC transporter permease</fullName>
    </submittedName>
</protein>
<feature type="domain" description="ABC transmembrane type-1" evidence="8">
    <location>
        <begin position="52"/>
        <end position="236"/>
    </location>
</feature>
<keyword evidence="6 7" id="KW-0472">Membrane</keyword>
<dbReference type="SUPFAM" id="SSF161098">
    <property type="entry name" value="MetI-like"/>
    <property type="match status" value="1"/>
</dbReference>
<evidence type="ECO:0000256" key="4">
    <source>
        <dbReference type="ARBA" id="ARBA00022692"/>
    </source>
</evidence>
<gene>
    <name evidence="9" type="ORF">GCM10017083_19570</name>
</gene>
<feature type="transmembrane region" description="Helical" evidence="7">
    <location>
        <begin position="217"/>
        <end position="236"/>
    </location>
</feature>
<feature type="transmembrane region" description="Helical" evidence="7">
    <location>
        <begin position="170"/>
        <end position="197"/>
    </location>
</feature>
<dbReference type="Gene3D" id="1.10.3720.10">
    <property type="entry name" value="MetI-like"/>
    <property type="match status" value="1"/>
</dbReference>
<evidence type="ECO:0000256" key="6">
    <source>
        <dbReference type="ARBA" id="ARBA00023136"/>
    </source>
</evidence>
<keyword evidence="4 7" id="KW-0812">Transmembrane</keyword>
<sequence>MTRVHRFARPLAIAAGLVALWQAVVWATAAPPYILPGPGRVVAAWIERRDIVLHHAGITVLEIVVGLTLGAAVGLAVATTLHAVRPIRPWLLPVLVVSQAIPVFAIAPLLVLWLGYGLASKVVMAALIIFFPVATAFYDGLRRVEPLWLDAARTLGCRGPRLFRRVRLPAALPALASGLRVATAVAPIGAVVGEWVGSSAGLGYLMLHANGRMQTDLMFAALLTLAILSVALYTAVDLGLRRAMPWQAGELDESR</sequence>
<dbReference type="InterPro" id="IPR035906">
    <property type="entry name" value="MetI-like_sf"/>
</dbReference>
<dbReference type="Proteomes" id="UP000630353">
    <property type="component" value="Unassembled WGS sequence"/>
</dbReference>
<accession>A0A918XQV9</accession>
<evidence type="ECO:0000256" key="5">
    <source>
        <dbReference type="ARBA" id="ARBA00022989"/>
    </source>
</evidence>
<keyword evidence="5 7" id="KW-1133">Transmembrane helix</keyword>
<evidence type="ECO:0000256" key="2">
    <source>
        <dbReference type="ARBA" id="ARBA00022448"/>
    </source>
</evidence>
<evidence type="ECO:0000256" key="3">
    <source>
        <dbReference type="ARBA" id="ARBA00022475"/>
    </source>
</evidence>
<feature type="transmembrane region" description="Helical" evidence="7">
    <location>
        <begin position="122"/>
        <end position="141"/>
    </location>
</feature>
<comment type="similarity">
    <text evidence="7">Belongs to the binding-protein-dependent transport system permease family.</text>
</comment>
<feature type="transmembrane region" description="Helical" evidence="7">
    <location>
        <begin position="51"/>
        <end position="78"/>
    </location>
</feature>
<reference evidence="9" key="1">
    <citation type="journal article" date="2014" name="Int. J. Syst. Evol. Microbiol.">
        <title>Complete genome sequence of Corynebacterium casei LMG S-19264T (=DSM 44701T), isolated from a smear-ripened cheese.</title>
        <authorList>
            <consortium name="US DOE Joint Genome Institute (JGI-PGF)"/>
            <person name="Walter F."/>
            <person name="Albersmeier A."/>
            <person name="Kalinowski J."/>
            <person name="Ruckert C."/>
        </authorList>
    </citation>
    <scope>NUCLEOTIDE SEQUENCE</scope>
    <source>
        <strain evidence="9">KCTC 42651</strain>
    </source>
</reference>
<evidence type="ECO:0000313" key="9">
    <source>
        <dbReference type="EMBL" id="GHD48451.1"/>
    </source>
</evidence>
<dbReference type="CDD" id="cd06261">
    <property type="entry name" value="TM_PBP2"/>
    <property type="match status" value="1"/>
</dbReference>